<dbReference type="Proteomes" id="UP001278766">
    <property type="component" value="Unassembled WGS sequence"/>
</dbReference>
<dbReference type="Gene3D" id="3.40.50.720">
    <property type="entry name" value="NAD(P)-binding Rossmann-like Domain"/>
    <property type="match status" value="1"/>
</dbReference>
<keyword evidence="5" id="KW-1185">Reference proteome</keyword>
<dbReference type="Gene3D" id="3.90.180.10">
    <property type="entry name" value="Medium-chain alcohol dehydrogenases, catalytic domain"/>
    <property type="match status" value="1"/>
</dbReference>
<dbReference type="RefSeq" id="XP_062655588.1">
    <property type="nucleotide sequence ID" value="XM_062806823.1"/>
</dbReference>
<proteinExistence type="inferred from homology"/>
<organism evidence="4 5">
    <name type="scientific">Chaetomium fimeti</name>
    <dbReference type="NCBI Taxonomy" id="1854472"/>
    <lineage>
        <taxon>Eukaryota</taxon>
        <taxon>Fungi</taxon>
        <taxon>Dikarya</taxon>
        <taxon>Ascomycota</taxon>
        <taxon>Pezizomycotina</taxon>
        <taxon>Sordariomycetes</taxon>
        <taxon>Sordariomycetidae</taxon>
        <taxon>Sordariales</taxon>
        <taxon>Chaetomiaceae</taxon>
        <taxon>Chaetomium</taxon>
    </lineage>
</organism>
<dbReference type="Pfam" id="PF08240">
    <property type="entry name" value="ADH_N"/>
    <property type="match status" value="1"/>
</dbReference>
<comment type="similarity">
    <text evidence="1">Belongs to the zinc-containing alcohol dehydrogenase family.</text>
</comment>
<dbReference type="InterPro" id="IPR011032">
    <property type="entry name" value="GroES-like_sf"/>
</dbReference>
<evidence type="ECO:0000256" key="2">
    <source>
        <dbReference type="ARBA" id="ARBA00023002"/>
    </source>
</evidence>
<dbReference type="InterPro" id="IPR047122">
    <property type="entry name" value="Trans-enoyl_RdTase-like"/>
</dbReference>
<dbReference type="SUPFAM" id="SSF51735">
    <property type="entry name" value="NAD(P)-binding Rossmann-fold domains"/>
    <property type="match status" value="1"/>
</dbReference>
<protein>
    <submittedName>
        <fullName evidence="4">Chaperonin 10-like protein</fullName>
    </submittedName>
</protein>
<dbReference type="SMART" id="SM00829">
    <property type="entry name" value="PKS_ER"/>
    <property type="match status" value="1"/>
</dbReference>
<feature type="domain" description="Enoyl reductase (ER)" evidence="3">
    <location>
        <begin position="13"/>
        <end position="271"/>
    </location>
</feature>
<dbReference type="PANTHER" id="PTHR45348">
    <property type="entry name" value="HYPOTHETICAL OXIDOREDUCTASE (EUROFUNG)"/>
    <property type="match status" value="1"/>
</dbReference>
<name>A0AAE0H8T2_9PEZI</name>
<reference evidence="4" key="2">
    <citation type="submission" date="2023-06" db="EMBL/GenBank/DDBJ databases">
        <authorList>
            <consortium name="Lawrence Berkeley National Laboratory"/>
            <person name="Haridas S."/>
            <person name="Hensen N."/>
            <person name="Bonometti L."/>
            <person name="Westerberg I."/>
            <person name="Brannstrom I.O."/>
            <person name="Guillou S."/>
            <person name="Cros-Aarteil S."/>
            <person name="Calhoun S."/>
            <person name="Kuo A."/>
            <person name="Mondo S."/>
            <person name="Pangilinan J."/>
            <person name="Riley R."/>
            <person name="Labutti K."/>
            <person name="Andreopoulos B."/>
            <person name="Lipzen A."/>
            <person name="Chen C."/>
            <person name="Yanf M."/>
            <person name="Daum C."/>
            <person name="Ng V."/>
            <person name="Clum A."/>
            <person name="Steindorff A."/>
            <person name="Ohm R."/>
            <person name="Martin F."/>
            <person name="Silar P."/>
            <person name="Natvig D."/>
            <person name="Lalanne C."/>
            <person name="Gautier V."/>
            <person name="Ament-Velasquez S.L."/>
            <person name="Kruys A."/>
            <person name="Hutchinson M.I."/>
            <person name="Powell A.J."/>
            <person name="Barry K."/>
            <person name="Miller A.N."/>
            <person name="Grigoriev I.V."/>
            <person name="Debuchy R."/>
            <person name="Gladieux P."/>
            <person name="Thoren M.H."/>
            <person name="Johannesson H."/>
        </authorList>
    </citation>
    <scope>NUCLEOTIDE SEQUENCE</scope>
    <source>
        <strain evidence="4">CBS 168.71</strain>
    </source>
</reference>
<dbReference type="InterPro" id="IPR013154">
    <property type="entry name" value="ADH-like_N"/>
</dbReference>
<dbReference type="AlphaFoldDB" id="A0AAE0H8T2"/>
<dbReference type="EMBL" id="JAUEPN010000007">
    <property type="protein sequence ID" value="KAK3292074.1"/>
    <property type="molecule type" value="Genomic_DNA"/>
</dbReference>
<comment type="caution">
    <text evidence="4">The sequence shown here is derived from an EMBL/GenBank/DDBJ whole genome shotgun (WGS) entry which is preliminary data.</text>
</comment>
<evidence type="ECO:0000259" key="3">
    <source>
        <dbReference type="SMART" id="SM00829"/>
    </source>
</evidence>
<dbReference type="PANTHER" id="PTHR45348:SF2">
    <property type="entry name" value="ZINC-TYPE ALCOHOL DEHYDROGENASE-LIKE PROTEIN C2E1P3.01"/>
    <property type="match status" value="1"/>
</dbReference>
<evidence type="ECO:0000313" key="5">
    <source>
        <dbReference type="Proteomes" id="UP001278766"/>
    </source>
</evidence>
<dbReference type="GO" id="GO:0016651">
    <property type="term" value="F:oxidoreductase activity, acting on NAD(P)H"/>
    <property type="evidence" value="ECO:0007669"/>
    <property type="project" value="InterPro"/>
</dbReference>
<dbReference type="InterPro" id="IPR036291">
    <property type="entry name" value="NAD(P)-bd_dom_sf"/>
</dbReference>
<gene>
    <name evidence="4" type="ORF">B0H64DRAFT_445040</name>
</gene>
<accession>A0AAE0H8T2</accession>
<dbReference type="InterPro" id="IPR020843">
    <property type="entry name" value="ER"/>
</dbReference>
<dbReference type="CDD" id="cd08249">
    <property type="entry name" value="enoyl_reductase_like"/>
    <property type="match status" value="1"/>
</dbReference>
<keyword evidence="2" id="KW-0560">Oxidoreductase</keyword>
<evidence type="ECO:0000313" key="4">
    <source>
        <dbReference type="EMBL" id="KAK3292074.1"/>
    </source>
</evidence>
<dbReference type="SUPFAM" id="SSF50129">
    <property type="entry name" value="GroES-like"/>
    <property type="match status" value="1"/>
</dbReference>
<reference evidence="4" key="1">
    <citation type="journal article" date="2023" name="Mol. Phylogenet. Evol.">
        <title>Genome-scale phylogeny and comparative genomics of the fungal order Sordariales.</title>
        <authorList>
            <person name="Hensen N."/>
            <person name="Bonometti L."/>
            <person name="Westerberg I."/>
            <person name="Brannstrom I.O."/>
            <person name="Guillou S."/>
            <person name="Cros-Aarteil S."/>
            <person name="Calhoun S."/>
            <person name="Haridas S."/>
            <person name="Kuo A."/>
            <person name="Mondo S."/>
            <person name="Pangilinan J."/>
            <person name="Riley R."/>
            <person name="LaButti K."/>
            <person name="Andreopoulos B."/>
            <person name="Lipzen A."/>
            <person name="Chen C."/>
            <person name="Yan M."/>
            <person name="Daum C."/>
            <person name="Ng V."/>
            <person name="Clum A."/>
            <person name="Steindorff A."/>
            <person name="Ohm R.A."/>
            <person name="Martin F."/>
            <person name="Silar P."/>
            <person name="Natvig D.O."/>
            <person name="Lalanne C."/>
            <person name="Gautier V."/>
            <person name="Ament-Velasquez S.L."/>
            <person name="Kruys A."/>
            <person name="Hutchinson M.I."/>
            <person name="Powell A.J."/>
            <person name="Barry K."/>
            <person name="Miller A.N."/>
            <person name="Grigoriev I.V."/>
            <person name="Debuchy R."/>
            <person name="Gladieux P."/>
            <person name="Hiltunen Thoren M."/>
            <person name="Johannesson H."/>
        </authorList>
    </citation>
    <scope>NUCLEOTIDE SEQUENCE</scope>
    <source>
        <strain evidence="4">CBS 168.71</strain>
    </source>
</reference>
<dbReference type="GeneID" id="87843771"/>
<sequence length="345" mass="36336">MAPPSEIKAVVVTKPETAEVKTVPLPTLPDDYILVRTTAVALNPTDWKHVYVGFNVVGAVVGCDYAGVVEQVGPKVTKPFVKGDRVCGMVHGSNTLRPEGGGFAEYVTAKGDLQIKIPDHLSDEDAATLGVGISTVGQGLYQALQLPLPGIAEAASASNPPPEILIYGGSTATGLLGIQFAKLSGSLGADAAFDYRSPAVVDEIKAWSADADALTLAWDCIAEGDAPRICAAALSRTRPGHYRALRKVEDETLAAVNDKVDNGTTLGYTILGEPINKGKLQPGIPEDYEHGKMFWELARGLLEQKKIKPAKADVNRGGKGLEGVLVGLEELRAGKVSGVKLVYTL</sequence>
<evidence type="ECO:0000256" key="1">
    <source>
        <dbReference type="ARBA" id="ARBA00008072"/>
    </source>
</evidence>